<dbReference type="PANTHER" id="PTHR16222:SF34">
    <property type="entry name" value="ADP-RIBOSYLGLYCOHYDROLASE"/>
    <property type="match status" value="1"/>
</dbReference>
<name>A0A2V0PLK2_9CHLO</name>
<reference evidence="1 2" key="1">
    <citation type="journal article" date="2018" name="Sci. Rep.">
        <title>Raphidocelis subcapitata (=Pseudokirchneriella subcapitata) provides an insight into genome evolution and environmental adaptations in the Sphaeropleales.</title>
        <authorList>
            <person name="Suzuki S."/>
            <person name="Yamaguchi H."/>
            <person name="Nakajima N."/>
            <person name="Kawachi M."/>
        </authorList>
    </citation>
    <scope>NUCLEOTIDE SEQUENCE [LARGE SCALE GENOMIC DNA]</scope>
    <source>
        <strain evidence="1 2">NIES-35</strain>
    </source>
</reference>
<dbReference type="InterPro" id="IPR005502">
    <property type="entry name" value="Ribosyl_crysJ1"/>
</dbReference>
<dbReference type="Proteomes" id="UP000247498">
    <property type="component" value="Unassembled WGS sequence"/>
</dbReference>
<organism evidence="1 2">
    <name type="scientific">Raphidocelis subcapitata</name>
    <dbReference type="NCBI Taxonomy" id="307507"/>
    <lineage>
        <taxon>Eukaryota</taxon>
        <taxon>Viridiplantae</taxon>
        <taxon>Chlorophyta</taxon>
        <taxon>core chlorophytes</taxon>
        <taxon>Chlorophyceae</taxon>
        <taxon>CS clade</taxon>
        <taxon>Sphaeropleales</taxon>
        <taxon>Selenastraceae</taxon>
        <taxon>Raphidocelis</taxon>
    </lineage>
</organism>
<dbReference type="InterPro" id="IPR036705">
    <property type="entry name" value="Ribosyl_crysJ1_sf"/>
</dbReference>
<evidence type="ECO:0008006" key="3">
    <source>
        <dbReference type="Google" id="ProtNLM"/>
    </source>
</evidence>
<protein>
    <recommendedName>
        <fullName evidence="3">ADP-ribosylglycohydrolase</fullName>
    </recommendedName>
</protein>
<dbReference type="PANTHER" id="PTHR16222">
    <property type="entry name" value="ADP-RIBOSYLGLYCOHYDROLASE"/>
    <property type="match status" value="1"/>
</dbReference>
<dbReference type="InParanoid" id="A0A2V0PLK2"/>
<dbReference type="STRING" id="307507.A0A2V0PLK2"/>
<keyword evidence="2" id="KW-1185">Reference proteome</keyword>
<comment type="caution">
    <text evidence="1">The sequence shown here is derived from an EMBL/GenBank/DDBJ whole genome shotgun (WGS) entry which is preliminary data.</text>
</comment>
<dbReference type="EMBL" id="BDRX01000139">
    <property type="protein sequence ID" value="GBF98933.1"/>
    <property type="molecule type" value="Genomic_DNA"/>
</dbReference>
<dbReference type="Pfam" id="PF03747">
    <property type="entry name" value="ADP_ribosyl_GH"/>
    <property type="match status" value="1"/>
</dbReference>
<dbReference type="Gene3D" id="1.10.4080.10">
    <property type="entry name" value="ADP-ribosylation/Crystallin J1"/>
    <property type="match status" value="1"/>
</dbReference>
<evidence type="ECO:0000313" key="2">
    <source>
        <dbReference type="Proteomes" id="UP000247498"/>
    </source>
</evidence>
<accession>A0A2V0PLK2</accession>
<dbReference type="SUPFAM" id="SSF101478">
    <property type="entry name" value="ADP-ribosylglycohydrolase"/>
    <property type="match status" value="1"/>
</dbReference>
<sequence>MATAVGRVDAAVLDRVRGALWGVFIADALSMPVHWYYNPGDIKRDFGRVTDYRAPKERHPSSIMSLSNTGGHGRGDQKGRIIGDVINHGKHEFWGRPNVHYHQGMAAGENTLNALCTRVVVRGIAADGGRYAPSTFLRDYVAFMTTPGSHNDTYAESFHRDFFRNYADGSPPERCCGAEGHNTAQIGGFVMLPPVVFANLKEGRAAAISAALTHLALTHDSPKLAAFATEYAGLLYDLATGATDLRTATVEAAKVVRADLPTIATRGYDDTSVIHGVFGSACYITDSFPSMLYLAYRHADSFEDAVVANTCAGGENCHRGSALGALMGAGVGESAIPKRLIEGLAASADIRKEIDAYTAAVFGGAAGGQEAAAAAAAGGARTEL</sequence>
<dbReference type="InterPro" id="IPR050792">
    <property type="entry name" value="ADP-ribosylglycohydrolase"/>
</dbReference>
<gene>
    <name evidence="1" type="ORF">Rsub_11725</name>
</gene>
<evidence type="ECO:0000313" key="1">
    <source>
        <dbReference type="EMBL" id="GBF98933.1"/>
    </source>
</evidence>
<dbReference type="AlphaFoldDB" id="A0A2V0PLK2"/>
<dbReference type="OrthoDB" id="524326at2759"/>
<proteinExistence type="predicted"/>